<reference evidence="1" key="1">
    <citation type="journal article" date="2019" name="bioRxiv">
        <title>The Genome of the Zebra Mussel, Dreissena polymorpha: A Resource for Invasive Species Research.</title>
        <authorList>
            <person name="McCartney M.A."/>
            <person name="Auch B."/>
            <person name="Kono T."/>
            <person name="Mallez S."/>
            <person name="Zhang Y."/>
            <person name="Obille A."/>
            <person name="Becker A."/>
            <person name="Abrahante J.E."/>
            <person name="Garbe J."/>
            <person name="Badalamenti J.P."/>
            <person name="Herman A."/>
            <person name="Mangelson H."/>
            <person name="Liachko I."/>
            <person name="Sullivan S."/>
            <person name="Sone E.D."/>
            <person name="Koren S."/>
            <person name="Silverstein K.A.T."/>
            <person name="Beckman K.B."/>
            <person name="Gohl D.M."/>
        </authorList>
    </citation>
    <scope>NUCLEOTIDE SEQUENCE</scope>
    <source>
        <strain evidence="1">Duluth1</strain>
        <tissue evidence="1">Whole animal</tissue>
    </source>
</reference>
<keyword evidence="2" id="KW-1185">Reference proteome</keyword>
<protein>
    <submittedName>
        <fullName evidence="1">Uncharacterized protein</fullName>
    </submittedName>
</protein>
<gene>
    <name evidence="1" type="ORF">DPMN_137072</name>
</gene>
<dbReference type="EMBL" id="JAIWYP010000006">
    <property type="protein sequence ID" value="KAH3808715.1"/>
    <property type="molecule type" value="Genomic_DNA"/>
</dbReference>
<proteinExistence type="predicted"/>
<evidence type="ECO:0000313" key="1">
    <source>
        <dbReference type="EMBL" id="KAH3808715.1"/>
    </source>
</evidence>
<organism evidence="1 2">
    <name type="scientific">Dreissena polymorpha</name>
    <name type="common">Zebra mussel</name>
    <name type="synonym">Mytilus polymorpha</name>
    <dbReference type="NCBI Taxonomy" id="45954"/>
    <lineage>
        <taxon>Eukaryota</taxon>
        <taxon>Metazoa</taxon>
        <taxon>Spiralia</taxon>
        <taxon>Lophotrochozoa</taxon>
        <taxon>Mollusca</taxon>
        <taxon>Bivalvia</taxon>
        <taxon>Autobranchia</taxon>
        <taxon>Heteroconchia</taxon>
        <taxon>Euheterodonta</taxon>
        <taxon>Imparidentia</taxon>
        <taxon>Neoheterodontei</taxon>
        <taxon>Myida</taxon>
        <taxon>Dreissenoidea</taxon>
        <taxon>Dreissenidae</taxon>
        <taxon>Dreissena</taxon>
    </lineage>
</organism>
<dbReference type="AlphaFoldDB" id="A0A9D4JEE9"/>
<sequence>MLPHDVLTFRQGTLHKFASSRGTGVGKPHPGDQQIPFLGRQSGFVERDHAEAVQGQICASAREDLRPTVTQQIK</sequence>
<accession>A0A9D4JEE9</accession>
<comment type="caution">
    <text evidence="1">The sequence shown here is derived from an EMBL/GenBank/DDBJ whole genome shotgun (WGS) entry which is preliminary data.</text>
</comment>
<dbReference type="Proteomes" id="UP000828390">
    <property type="component" value="Unassembled WGS sequence"/>
</dbReference>
<evidence type="ECO:0000313" key="2">
    <source>
        <dbReference type="Proteomes" id="UP000828390"/>
    </source>
</evidence>
<reference evidence="1" key="2">
    <citation type="submission" date="2020-11" db="EMBL/GenBank/DDBJ databases">
        <authorList>
            <person name="McCartney M.A."/>
            <person name="Auch B."/>
            <person name="Kono T."/>
            <person name="Mallez S."/>
            <person name="Becker A."/>
            <person name="Gohl D.M."/>
            <person name="Silverstein K.A.T."/>
            <person name="Koren S."/>
            <person name="Bechman K.B."/>
            <person name="Herman A."/>
            <person name="Abrahante J.E."/>
            <person name="Garbe J."/>
        </authorList>
    </citation>
    <scope>NUCLEOTIDE SEQUENCE</scope>
    <source>
        <strain evidence="1">Duluth1</strain>
        <tissue evidence="1">Whole animal</tissue>
    </source>
</reference>
<name>A0A9D4JEE9_DREPO</name>